<evidence type="ECO:0000256" key="5">
    <source>
        <dbReference type="ARBA" id="ARBA00023242"/>
    </source>
</evidence>
<evidence type="ECO:0000313" key="11">
    <source>
        <dbReference type="Proteomes" id="UP001175211"/>
    </source>
</evidence>
<evidence type="ECO:0000256" key="7">
    <source>
        <dbReference type="SAM" id="MobiDB-lite"/>
    </source>
</evidence>
<dbReference type="GO" id="GO:0000981">
    <property type="term" value="F:DNA-binding transcription factor activity, RNA polymerase II-specific"/>
    <property type="evidence" value="ECO:0007669"/>
    <property type="project" value="InterPro"/>
</dbReference>
<dbReference type="PROSITE" id="PS00463">
    <property type="entry name" value="ZN2_CY6_FUNGAL_1"/>
    <property type="match status" value="1"/>
</dbReference>
<feature type="region of interest" description="Disordered" evidence="7">
    <location>
        <begin position="146"/>
        <end position="190"/>
    </location>
</feature>
<accession>A0AA39KD04</accession>
<dbReference type="SMART" id="SM00355">
    <property type="entry name" value="ZnF_C2H2"/>
    <property type="match status" value="2"/>
</dbReference>
<evidence type="ECO:0008006" key="12">
    <source>
        <dbReference type="Google" id="ProtNLM"/>
    </source>
</evidence>
<dbReference type="Proteomes" id="UP001175211">
    <property type="component" value="Unassembled WGS sequence"/>
</dbReference>
<feature type="domain" description="Zn(2)-C6 fungal-type" evidence="8">
    <location>
        <begin position="108"/>
        <end position="137"/>
    </location>
</feature>
<dbReference type="PANTHER" id="PTHR47660">
    <property type="entry name" value="TRANSCRIPTION FACTOR WITH C2H2 AND ZN(2)-CYS(6) DNA BINDING DOMAIN (EUROFUNG)-RELATED-RELATED"/>
    <property type="match status" value="1"/>
</dbReference>
<dbReference type="Gene3D" id="3.30.160.60">
    <property type="entry name" value="Classic Zinc Finger"/>
    <property type="match status" value="1"/>
</dbReference>
<dbReference type="InterPro" id="IPR007219">
    <property type="entry name" value="XnlR_reg_dom"/>
</dbReference>
<feature type="region of interest" description="Disordered" evidence="7">
    <location>
        <begin position="602"/>
        <end position="622"/>
    </location>
</feature>
<keyword evidence="2" id="KW-0862">Zinc</keyword>
<dbReference type="GO" id="GO:0008270">
    <property type="term" value="F:zinc ion binding"/>
    <property type="evidence" value="ECO:0007669"/>
    <property type="project" value="UniProtKB-KW"/>
</dbReference>
<dbReference type="AlphaFoldDB" id="A0AA39KD04"/>
<evidence type="ECO:0000259" key="9">
    <source>
        <dbReference type="PROSITE" id="PS50157"/>
    </source>
</evidence>
<dbReference type="Pfam" id="PF00172">
    <property type="entry name" value="Zn_clus"/>
    <property type="match status" value="1"/>
</dbReference>
<protein>
    <recommendedName>
        <fullName evidence="12">Zn(2)-C6 fungal-type domain-containing protein</fullName>
    </recommendedName>
</protein>
<keyword evidence="5" id="KW-0539">Nucleus</keyword>
<dbReference type="PANTHER" id="PTHR47660:SF2">
    <property type="entry name" value="TRANSCRIPTION FACTOR WITH C2H2 AND ZN(2)-CYS(6) DNA BINDING DOMAIN (EUROFUNG)"/>
    <property type="match status" value="1"/>
</dbReference>
<comment type="caution">
    <text evidence="10">The sequence shown here is derived from an EMBL/GenBank/DDBJ whole genome shotgun (WGS) entry which is preliminary data.</text>
</comment>
<dbReference type="Gene3D" id="4.10.240.10">
    <property type="entry name" value="Zn(2)-C6 fungal-type DNA-binding domain"/>
    <property type="match status" value="1"/>
</dbReference>
<dbReference type="GeneID" id="85365955"/>
<dbReference type="PROSITE" id="PS00028">
    <property type="entry name" value="ZINC_FINGER_C2H2_1"/>
    <property type="match status" value="1"/>
</dbReference>
<feature type="compositionally biased region" description="Polar residues" evidence="7">
    <location>
        <begin position="602"/>
        <end position="613"/>
    </location>
</feature>
<dbReference type="Pfam" id="PF04082">
    <property type="entry name" value="Fungal_trans"/>
    <property type="match status" value="1"/>
</dbReference>
<name>A0AA39KD04_ARMTA</name>
<keyword evidence="11" id="KW-1185">Reference proteome</keyword>
<keyword evidence="4" id="KW-0804">Transcription</keyword>
<dbReference type="GO" id="GO:0006351">
    <property type="term" value="P:DNA-templated transcription"/>
    <property type="evidence" value="ECO:0007669"/>
    <property type="project" value="InterPro"/>
</dbReference>
<organism evidence="10 11">
    <name type="scientific">Armillaria tabescens</name>
    <name type="common">Ringless honey mushroom</name>
    <name type="synonym">Agaricus tabescens</name>
    <dbReference type="NCBI Taxonomy" id="1929756"/>
    <lineage>
        <taxon>Eukaryota</taxon>
        <taxon>Fungi</taxon>
        <taxon>Dikarya</taxon>
        <taxon>Basidiomycota</taxon>
        <taxon>Agaricomycotina</taxon>
        <taxon>Agaricomycetes</taxon>
        <taxon>Agaricomycetidae</taxon>
        <taxon>Agaricales</taxon>
        <taxon>Marasmiineae</taxon>
        <taxon>Physalacriaceae</taxon>
        <taxon>Desarmillaria</taxon>
    </lineage>
</organism>
<evidence type="ECO:0000256" key="3">
    <source>
        <dbReference type="ARBA" id="ARBA00023015"/>
    </source>
</evidence>
<dbReference type="InterPro" id="IPR036236">
    <property type="entry name" value="Znf_C2H2_sf"/>
</dbReference>
<evidence type="ECO:0000259" key="8">
    <source>
        <dbReference type="PROSITE" id="PS50048"/>
    </source>
</evidence>
<dbReference type="PROSITE" id="PS50048">
    <property type="entry name" value="ZN2_CY6_FUNGAL_2"/>
    <property type="match status" value="1"/>
</dbReference>
<dbReference type="EMBL" id="JAUEPS010000021">
    <property type="protein sequence ID" value="KAK0457601.1"/>
    <property type="molecule type" value="Genomic_DNA"/>
</dbReference>
<keyword evidence="1" id="KW-0479">Metal-binding</keyword>
<evidence type="ECO:0000256" key="2">
    <source>
        <dbReference type="ARBA" id="ARBA00022833"/>
    </source>
</evidence>
<dbReference type="GO" id="GO:0003677">
    <property type="term" value="F:DNA binding"/>
    <property type="evidence" value="ECO:0007669"/>
    <property type="project" value="InterPro"/>
</dbReference>
<sequence>MSLPSSPHDSPKIQNMDLAVELKTNGDLSRIRSHRGNAPTLPQTNHCPLCPAKFTRTTHLHRHFRSHTNERAHRCELCGAEFTRSDLLTRHKRTCGDPLITHRSRRKSCQACADSKVKCNLENPCSKCISRGKKCVYVNDPAISRDKKNNAKKRRLKRPVQTMPAEGSPELSSSPTFSSDSLPSPRDSDISPALHSALSLSADASSFSSPASLNSSSLSDIFDAVIKDAVTITDGNGELHDSTEKLFSNGVLDYFLDKYPFSAPQPSPEFPWHEGNGTSGLNSDYFSFMPSSLSPISIPTPSDYESSLSFISNPSPPYTASSECSEAIGSAQPLDTENQQYLYLFFSAFCTQIPLVHQGSWTIEDKPPVLIRAMQACGALFLKTRRAANFITETLSSTRDALIQEFTKVTSNPKEQGFLILAVVLLQTIGLFHQRPEFRVSSNVYHGMLVMMIRRTESISRSRSWTVNDLNDPLILEETWRDWALQETVKRALLLSYLHDCCHSVFFSMRPSFQTEEFDMNLPCDDALWKAQNAAEWIGLLQKPSPYGMGSTRLYGVGMQQALTSLGEMRFPTPPTPLNPFSQFILIHTILRNIYCSHTTGDNDAASSSSPEPTGNEDRRGSQFANQYTLTNWLRMWMSCPDAMNSEEGKDGDDEPPFAQNALPFYWLAQISLLSIQEGVPSWSEGASESRFHVMKEWLDRIRFFLRKQKEIPPHLWDELMVIRRQVSQVEMSTLEDHPNGLLSFFPEH</sequence>
<evidence type="ECO:0000256" key="1">
    <source>
        <dbReference type="ARBA" id="ARBA00022723"/>
    </source>
</evidence>
<proteinExistence type="predicted"/>
<dbReference type="PROSITE" id="PS50157">
    <property type="entry name" value="ZINC_FINGER_C2H2_2"/>
    <property type="match status" value="2"/>
</dbReference>
<evidence type="ECO:0000256" key="4">
    <source>
        <dbReference type="ARBA" id="ARBA00023163"/>
    </source>
</evidence>
<dbReference type="InterPro" id="IPR036864">
    <property type="entry name" value="Zn2-C6_fun-type_DNA-bd_sf"/>
</dbReference>
<feature type="domain" description="C2H2-type" evidence="9">
    <location>
        <begin position="73"/>
        <end position="107"/>
    </location>
</feature>
<reference evidence="10" key="1">
    <citation type="submission" date="2023-06" db="EMBL/GenBank/DDBJ databases">
        <authorList>
            <consortium name="Lawrence Berkeley National Laboratory"/>
            <person name="Ahrendt S."/>
            <person name="Sahu N."/>
            <person name="Indic B."/>
            <person name="Wong-Bajracharya J."/>
            <person name="Merenyi Z."/>
            <person name="Ke H.-M."/>
            <person name="Monk M."/>
            <person name="Kocsube S."/>
            <person name="Drula E."/>
            <person name="Lipzen A."/>
            <person name="Balint B."/>
            <person name="Henrissat B."/>
            <person name="Andreopoulos B."/>
            <person name="Martin F.M."/>
            <person name="Harder C.B."/>
            <person name="Rigling D."/>
            <person name="Ford K.L."/>
            <person name="Foster G.D."/>
            <person name="Pangilinan J."/>
            <person name="Papanicolaou A."/>
            <person name="Barry K."/>
            <person name="LaButti K."/>
            <person name="Viragh M."/>
            <person name="Koriabine M."/>
            <person name="Yan M."/>
            <person name="Riley R."/>
            <person name="Champramary S."/>
            <person name="Plett K.L."/>
            <person name="Tsai I.J."/>
            <person name="Slot J."/>
            <person name="Sipos G."/>
            <person name="Plett J."/>
            <person name="Nagy L.G."/>
            <person name="Grigoriev I.V."/>
        </authorList>
    </citation>
    <scope>NUCLEOTIDE SEQUENCE</scope>
    <source>
        <strain evidence="10">CCBAS 213</strain>
    </source>
</reference>
<feature type="domain" description="C2H2-type" evidence="9">
    <location>
        <begin position="45"/>
        <end position="72"/>
    </location>
</feature>
<dbReference type="SUPFAM" id="SSF57701">
    <property type="entry name" value="Zn2/Cys6 DNA-binding domain"/>
    <property type="match status" value="1"/>
</dbReference>
<keyword evidence="6" id="KW-0863">Zinc-finger</keyword>
<dbReference type="SUPFAM" id="SSF57667">
    <property type="entry name" value="beta-beta-alpha zinc fingers"/>
    <property type="match status" value="1"/>
</dbReference>
<feature type="compositionally biased region" description="Low complexity" evidence="7">
    <location>
        <begin position="168"/>
        <end position="190"/>
    </location>
</feature>
<dbReference type="Pfam" id="PF00096">
    <property type="entry name" value="zf-C2H2"/>
    <property type="match status" value="1"/>
</dbReference>
<dbReference type="RefSeq" id="XP_060329913.1">
    <property type="nucleotide sequence ID" value="XM_060482407.1"/>
</dbReference>
<dbReference type="InterPro" id="IPR001138">
    <property type="entry name" value="Zn2Cys6_DnaBD"/>
</dbReference>
<keyword evidence="3" id="KW-0805">Transcription regulation</keyword>
<dbReference type="SMART" id="SM00066">
    <property type="entry name" value="GAL4"/>
    <property type="match status" value="1"/>
</dbReference>
<gene>
    <name evidence="10" type="ORF">EV420DRAFT_504205</name>
</gene>
<evidence type="ECO:0000256" key="6">
    <source>
        <dbReference type="PROSITE-ProRule" id="PRU00042"/>
    </source>
</evidence>
<dbReference type="CDD" id="cd00067">
    <property type="entry name" value="GAL4"/>
    <property type="match status" value="1"/>
</dbReference>
<evidence type="ECO:0000313" key="10">
    <source>
        <dbReference type="EMBL" id="KAK0457601.1"/>
    </source>
</evidence>
<dbReference type="InterPro" id="IPR013087">
    <property type="entry name" value="Znf_C2H2_type"/>
</dbReference>